<accession>A0ABZ2V8A8</accession>
<organism evidence="1 2">
    <name type="scientific">Yoonia phaeophyticola</name>
    <dbReference type="NCBI Taxonomy" id="3137369"/>
    <lineage>
        <taxon>Bacteria</taxon>
        <taxon>Pseudomonadati</taxon>
        <taxon>Pseudomonadota</taxon>
        <taxon>Alphaproteobacteria</taxon>
        <taxon>Rhodobacterales</taxon>
        <taxon>Paracoccaceae</taxon>
        <taxon>Yoonia</taxon>
    </lineage>
</organism>
<gene>
    <name evidence="1" type="ORF">AABB29_06235</name>
</gene>
<sequence>MTTLDQATLVCSHVLKDVAAAGFVCNTISGWAAGCSEECLERSGPNSLGMVCLGHLTNIPDLPRWFYETPPNFAFQHLSGRWHLDYYETDDEGEGFELPEHSLIGAPHDSLLRAMPCEVLVTAIILPDKTLAVLNFEETGLRSIPFWTAPELPSEMLEKLDGTETISEIPLQHIRDFAIRNSIRFLLANNLVGRTSFVLLANEGSQ</sequence>
<evidence type="ECO:0000313" key="1">
    <source>
        <dbReference type="EMBL" id="WZC50235.1"/>
    </source>
</evidence>
<proteinExistence type="predicted"/>
<dbReference type="Proteomes" id="UP001440612">
    <property type="component" value="Chromosome"/>
</dbReference>
<keyword evidence="2" id="KW-1185">Reference proteome</keyword>
<reference evidence="2" key="1">
    <citation type="submission" date="2024-04" db="EMBL/GenBank/DDBJ databases">
        <title>Phylogenomic analyses of a clade within the roseobacter group suggest taxonomic reassignments of species of the genera Aestuariivita, Citreicella, Loktanella, Nautella, Pelagibaca, Ruegeria, Thalassobius, Thiobacimonas and Tropicibacter, and the proposal o.</title>
        <authorList>
            <person name="Jeon C.O."/>
        </authorList>
    </citation>
    <scope>NUCLEOTIDE SEQUENCE [LARGE SCALE GENOMIC DNA]</scope>
    <source>
        <strain evidence="2">BS5-3</strain>
    </source>
</reference>
<dbReference type="EMBL" id="CP150951">
    <property type="protein sequence ID" value="WZC50235.1"/>
    <property type="molecule type" value="Genomic_DNA"/>
</dbReference>
<dbReference type="RefSeq" id="WP_341368341.1">
    <property type="nucleotide sequence ID" value="NZ_CP150951.2"/>
</dbReference>
<name>A0ABZ2V8A8_9RHOB</name>
<evidence type="ECO:0000313" key="2">
    <source>
        <dbReference type="Proteomes" id="UP001440612"/>
    </source>
</evidence>
<protein>
    <submittedName>
        <fullName evidence="1">Uncharacterized protein</fullName>
    </submittedName>
</protein>